<keyword evidence="2 4" id="KW-0067">ATP-binding</keyword>
<dbReference type="InterPro" id="IPR001789">
    <property type="entry name" value="Sig_transdc_resp-reg_receiver"/>
</dbReference>
<evidence type="ECO:0000256" key="1">
    <source>
        <dbReference type="ARBA" id="ARBA00022741"/>
    </source>
</evidence>
<dbReference type="Pfam" id="PF00072">
    <property type="entry name" value="Response_reg"/>
    <property type="match status" value="1"/>
</dbReference>
<evidence type="ECO:0000256" key="4">
    <source>
        <dbReference type="PROSITE-ProRule" id="PRU10141"/>
    </source>
</evidence>
<dbReference type="PROSITE" id="PS00108">
    <property type="entry name" value="PROTEIN_KINASE_ST"/>
    <property type="match status" value="1"/>
</dbReference>
<dbReference type="GO" id="GO:0005737">
    <property type="term" value="C:cytoplasm"/>
    <property type="evidence" value="ECO:0007669"/>
    <property type="project" value="TreeGrafter"/>
</dbReference>
<proteinExistence type="predicted"/>
<name>A0A8J6NKU1_9BACT</name>
<sequence>MVRTKDGEKRVVLVIDSDQSDAEKLKNSLVEGGYRVYTSGNLDEALKIAGEQRVDVALLALGRPELDLQRLIKCLQKEKDDIKIPVIVIIESFSEDLVASALKAGAADYLTRPVDCQELLRRTGVYARLGECSIHDDGNEINGLQELEPPSSCKKLLARFLPGLAERLQSRFRADEFLGHRYKKVARLGLGSFGEVWKVREVLNVSPALFVAKIPLSKKLNPKIEKEARILRMLAGHAGVPEVCEIIEVNKKRVLIQEFVAGKTLLEVIERELEEKEVESVVIQLLDVVAHAHDLGIIHRDIKPGNVMVKPDGTIKLLDFGAAKELKEKDISGTVTGSRPFMSPEQIMGKSQRRSDVWALGVVMYVLYTGMFPFYHEVEKVLMDMILELPVPPPGKHNEDLNPEIEQIILKCLEKNPEERYPDAGTLKKAIKAKFPDYGSSVLPLF</sequence>
<evidence type="ECO:0000256" key="5">
    <source>
        <dbReference type="SAM" id="Phobius"/>
    </source>
</evidence>
<keyword evidence="1 4" id="KW-0547">Nucleotide-binding</keyword>
<dbReference type="InterPro" id="IPR011006">
    <property type="entry name" value="CheY-like_superfamily"/>
</dbReference>
<dbReference type="GO" id="GO:0004674">
    <property type="term" value="F:protein serine/threonine kinase activity"/>
    <property type="evidence" value="ECO:0007669"/>
    <property type="project" value="TreeGrafter"/>
</dbReference>
<dbReference type="SMART" id="SM00448">
    <property type="entry name" value="REC"/>
    <property type="match status" value="1"/>
</dbReference>
<feature type="domain" description="Protein kinase" evidence="6">
    <location>
        <begin position="182"/>
        <end position="435"/>
    </location>
</feature>
<keyword evidence="5" id="KW-1133">Transmembrane helix</keyword>
<keyword evidence="5" id="KW-0812">Transmembrane</keyword>
<feature type="binding site" evidence="4">
    <location>
        <position position="213"/>
    </location>
    <ligand>
        <name>ATP</name>
        <dbReference type="ChEBI" id="CHEBI:30616"/>
    </ligand>
</feature>
<reference evidence="8 9" key="1">
    <citation type="submission" date="2020-08" db="EMBL/GenBank/DDBJ databases">
        <title>Bridging the membrane lipid divide: bacteria of the FCB group superphylum have the potential to synthesize archaeal ether lipids.</title>
        <authorList>
            <person name="Villanueva L."/>
            <person name="Von Meijenfeldt F.A.B."/>
            <person name="Westbye A.B."/>
            <person name="Yadav S."/>
            <person name="Hopmans E.C."/>
            <person name="Dutilh B.E."/>
            <person name="Sinninghe Damste J.S."/>
        </authorList>
    </citation>
    <scope>NUCLEOTIDE SEQUENCE [LARGE SCALE GENOMIC DNA]</scope>
    <source>
        <strain evidence="8">NIOZ-UU30</strain>
    </source>
</reference>
<dbReference type="InterPro" id="IPR017441">
    <property type="entry name" value="Protein_kinase_ATP_BS"/>
</dbReference>
<dbReference type="PROSITE" id="PS50011">
    <property type="entry name" value="PROTEIN_KINASE_DOM"/>
    <property type="match status" value="1"/>
</dbReference>
<dbReference type="CDD" id="cd14014">
    <property type="entry name" value="STKc_PknB_like"/>
    <property type="match status" value="1"/>
</dbReference>
<evidence type="ECO:0000313" key="8">
    <source>
        <dbReference type="EMBL" id="MBC8361517.1"/>
    </source>
</evidence>
<evidence type="ECO:0000259" key="7">
    <source>
        <dbReference type="PROSITE" id="PS50110"/>
    </source>
</evidence>
<evidence type="ECO:0000313" key="9">
    <source>
        <dbReference type="Proteomes" id="UP000603434"/>
    </source>
</evidence>
<dbReference type="Gene3D" id="1.10.510.10">
    <property type="entry name" value="Transferase(Phosphotransferase) domain 1"/>
    <property type="match status" value="1"/>
</dbReference>
<gene>
    <name evidence="8" type="ORF">H8E23_08975</name>
</gene>
<evidence type="ECO:0000256" key="2">
    <source>
        <dbReference type="ARBA" id="ARBA00022840"/>
    </source>
</evidence>
<evidence type="ECO:0000259" key="6">
    <source>
        <dbReference type="PROSITE" id="PS50011"/>
    </source>
</evidence>
<dbReference type="GO" id="GO:0005524">
    <property type="term" value="F:ATP binding"/>
    <property type="evidence" value="ECO:0007669"/>
    <property type="project" value="UniProtKB-UniRule"/>
</dbReference>
<accession>A0A8J6NKU1</accession>
<dbReference type="InterPro" id="IPR053235">
    <property type="entry name" value="Ser_Thr_kinase"/>
</dbReference>
<dbReference type="PROSITE" id="PS50110">
    <property type="entry name" value="RESPONSE_REGULATORY"/>
    <property type="match status" value="1"/>
</dbReference>
<keyword evidence="8" id="KW-0418">Kinase</keyword>
<keyword evidence="8" id="KW-0808">Transferase</keyword>
<comment type="caution">
    <text evidence="3">Lacks conserved residue(s) required for the propagation of feature annotation.</text>
</comment>
<protein>
    <submittedName>
        <fullName evidence="8">Protein kinase</fullName>
    </submittedName>
</protein>
<dbReference type="AlphaFoldDB" id="A0A8J6NKU1"/>
<comment type="caution">
    <text evidence="8">The sequence shown here is derived from an EMBL/GenBank/DDBJ whole genome shotgun (WGS) entry which is preliminary data.</text>
</comment>
<dbReference type="Pfam" id="PF00069">
    <property type="entry name" value="Pkinase"/>
    <property type="match status" value="1"/>
</dbReference>
<dbReference type="Proteomes" id="UP000603434">
    <property type="component" value="Unassembled WGS sequence"/>
</dbReference>
<dbReference type="GO" id="GO:0000160">
    <property type="term" value="P:phosphorelay signal transduction system"/>
    <property type="evidence" value="ECO:0007669"/>
    <property type="project" value="InterPro"/>
</dbReference>
<dbReference type="SUPFAM" id="SSF56112">
    <property type="entry name" value="Protein kinase-like (PK-like)"/>
    <property type="match status" value="1"/>
</dbReference>
<dbReference type="SMART" id="SM00220">
    <property type="entry name" value="S_TKc"/>
    <property type="match status" value="1"/>
</dbReference>
<dbReference type="InterPro" id="IPR000719">
    <property type="entry name" value="Prot_kinase_dom"/>
</dbReference>
<evidence type="ECO:0000256" key="3">
    <source>
        <dbReference type="PROSITE-ProRule" id="PRU00169"/>
    </source>
</evidence>
<organism evidence="8 9">
    <name type="scientific">Candidatus Desulfatibia profunda</name>
    <dbReference type="NCBI Taxonomy" id="2841695"/>
    <lineage>
        <taxon>Bacteria</taxon>
        <taxon>Pseudomonadati</taxon>
        <taxon>Thermodesulfobacteriota</taxon>
        <taxon>Desulfobacteria</taxon>
        <taxon>Desulfobacterales</taxon>
        <taxon>Desulfobacterales incertae sedis</taxon>
        <taxon>Candidatus Desulfatibia</taxon>
    </lineage>
</organism>
<keyword evidence="5" id="KW-0472">Membrane</keyword>
<dbReference type="EMBL" id="JACNJH010000135">
    <property type="protein sequence ID" value="MBC8361517.1"/>
    <property type="molecule type" value="Genomic_DNA"/>
</dbReference>
<dbReference type="InterPro" id="IPR008271">
    <property type="entry name" value="Ser/Thr_kinase_AS"/>
</dbReference>
<dbReference type="SUPFAM" id="SSF52172">
    <property type="entry name" value="CheY-like"/>
    <property type="match status" value="1"/>
</dbReference>
<dbReference type="CDD" id="cd00156">
    <property type="entry name" value="REC"/>
    <property type="match status" value="1"/>
</dbReference>
<feature type="transmembrane region" description="Helical" evidence="5">
    <location>
        <begin position="357"/>
        <end position="375"/>
    </location>
</feature>
<dbReference type="PANTHER" id="PTHR24361">
    <property type="entry name" value="MITOGEN-ACTIVATED KINASE KINASE KINASE"/>
    <property type="match status" value="1"/>
</dbReference>
<dbReference type="PROSITE" id="PS00107">
    <property type="entry name" value="PROTEIN_KINASE_ATP"/>
    <property type="match status" value="1"/>
</dbReference>
<feature type="domain" description="Response regulatory" evidence="7">
    <location>
        <begin position="11"/>
        <end position="127"/>
    </location>
</feature>
<dbReference type="Gene3D" id="3.40.50.2300">
    <property type="match status" value="1"/>
</dbReference>
<dbReference type="InterPro" id="IPR011009">
    <property type="entry name" value="Kinase-like_dom_sf"/>
</dbReference>